<protein>
    <recommendedName>
        <fullName evidence="4">Group 4 capsule polysaccharide lipoprotein GfcB/YjbF</fullName>
    </recommendedName>
</protein>
<keyword evidence="3" id="KW-1185">Reference proteome</keyword>
<gene>
    <name evidence="2" type="ORF">HMH01_03010</name>
</gene>
<dbReference type="InterPro" id="IPR021308">
    <property type="entry name" value="GfcB"/>
</dbReference>
<proteinExistence type="predicted"/>
<dbReference type="InterPro" id="IPR023373">
    <property type="entry name" value="YmcC_sf"/>
</dbReference>
<reference evidence="2 3" key="1">
    <citation type="submission" date="2020-05" db="EMBL/GenBank/DDBJ databases">
        <title>Gimesia benthica sp. nov., a novel planctomycete isolated from a deep-sea water sample of the Northwest Indian Ocean.</title>
        <authorList>
            <person name="Wang J."/>
            <person name="Ruan C."/>
            <person name="Song L."/>
            <person name="Zhu Y."/>
            <person name="Li A."/>
            <person name="Zheng X."/>
            <person name="Wang L."/>
            <person name="Lu Z."/>
            <person name="Huang Y."/>
            <person name="Du W."/>
            <person name="Zhou Y."/>
            <person name="Huang L."/>
            <person name="Dai X."/>
        </authorList>
    </citation>
    <scope>NUCLEOTIDE SEQUENCE [LARGE SCALE GENOMIC DNA]</scope>
    <source>
        <strain evidence="2 3">YYQ-30</strain>
    </source>
</reference>
<dbReference type="Pfam" id="PF11102">
    <property type="entry name" value="YjbF"/>
    <property type="match status" value="1"/>
</dbReference>
<comment type="caution">
    <text evidence="2">The sequence shown here is derived from an EMBL/GenBank/DDBJ whole genome shotgun (WGS) entry which is preliminary data.</text>
</comment>
<dbReference type="SUPFAM" id="SSF159270">
    <property type="entry name" value="YmcC-like"/>
    <property type="match status" value="1"/>
</dbReference>
<evidence type="ECO:0000313" key="2">
    <source>
        <dbReference type="EMBL" id="NNU79399.1"/>
    </source>
</evidence>
<sequence>MAIRPALLAALLAVALAGCSSGGRSPVLGAVMDRFLPSDEEETAAAGSAPAPQLTREAIRAAGTPMVRGRLVDENARSVLSAVAQNGSYTTYISRFGQTLTIRGGSLITASRGLGYDLLSVATSPADPAVRPRPVAQWPASITRTYRFPAEGPDGDARTVTCRFVPGEPREIEIVEITYSGTQVEEICEGDGLSFTNYHFAESETGFIRRSLQWLGPDQGLIDLEILAAAAVPG</sequence>
<dbReference type="EMBL" id="JABFBC010000001">
    <property type="protein sequence ID" value="NNU79399.1"/>
    <property type="molecule type" value="Genomic_DNA"/>
</dbReference>
<organism evidence="2 3">
    <name type="scientific">Halovulum dunhuangense</name>
    <dbReference type="NCBI Taxonomy" id="1505036"/>
    <lineage>
        <taxon>Bacteria</taxon>
        <taxon>Pseudomonadati</taxon>
        <taxon>Pseudomonadota</taxon>
        <taxon>Alphaproteobacteria</taxon>
        <taxon>Rhodobacterales</taxon>
        <taxon>Paracoccaceae</taxon>
        <taxon>Halovulum</taxon>
    </lineage>
</organism>
<accession>A0A849KRA8</accession>
<evidence type="ECO:0000256" key="1">
    <source>
        <dbReference type="SAM" id="SignalP"/>
    </source>
</evidence>
<dbReference type="RefSeq" id="WP_171322331.1">
    <property type="nucleotide sequence ID" value="NZ_JABFBC010000001.1"/>
</dbReference>
<feature type="signal peptide" evidence="1">
    <location>
        <begin position="1"/>
        <end position="17"/>
    </location>
</feature>
<dbReference type="Gene3D" id="2.40.360.10">
    <property type="entry name" value="YmcC-like"/>
    <property type="match status" value="1"/>
</dbReference>
<evidence type="ECO:0000313" key="3">
    <source>
        <dbReference type="Proteomes" id="UP000572377"/>
    </source>
</evidence>
<evidence type="ECO:0008006" key="4">
    <source>
        <dbReference type="Google" id="ProtNLM"/>
    </source>
</evidence>
<dbReference type="Proteomes" id="UP000572377">
    <property type="component" value="Unassembled WGS sequence"/>
</dbReference>
<feature type="chain" id="PRO_5032512142" description="Group 4 capsule polysaccharide lipoprotein GfcB/YjbF" evidence="1">
    <location>
        <begin position="18"/>
        <end position="234"/>
    </location>
</feature>
<dbReference type="PROSITE" id="PS51257">
    <property type="entry name" value="PROKAR_LIPOPROTEIN"/>
    <property type="match status" value="1"/>
</dbReference>
<name>A0A849KRA8_9RHOB</name>
<keyword evidence="1" id="KW-0732">Signal</keyword>
<dbReference type="AlphaFoldDB" id="A0A849KRA8"/>